<evidence type="ECO:0000313" key="4">
    <source>
        <dbReference type="Proteomes" id="UP000612855"/>
    </source>
</evidence>
<gene>
    <name evidence="3" type="ORF">GCM10011360_27120</name>
</gene>
<protein>
    <submittedName>
        <fullName evidence="3">Rrf2 family transcriptional regulator</fullName>
    </submittedName>
</protein>
<dbReference type="PANTHER" id="PTHR33221">
    <property type="entry name" value="WINGED HELIX-TURN-HELIX TRANSCRIPTIONAL REGULATOR, RRF2 FAMILY"/>
    <property type="match status" value="1"/>
</dbReference>
<name>A0A917AA92_9RHOB</name>
<dbReference type="InterPro" id="IPR036388">
    <property type="entry name" value="WH-like_DNA-bd_sf"/>
</dbReference>
<reference evidence="4" key="1">
    <citation type="journal article" date="2019" name="Int. J. Syst. Evol. Microbiol.">
        <title>The Global Catalogue of Microorganisms (GCM) 10K type strain sequencing project: providing services to taxonomists for standard genome sequencing and annotation.</title>
        <authorList>
            <consortium name="The Broad Institute Genomics Platform"/>
            <consortium name="The Broad Institute Genome Sequencing Center for Infectious Disease"/>
            <person name="Wu L."/>
            <person name="Ma J."/>
        </authorList>
    </citation>
    <scope>NUCLEOTIDE SEQUENCE [LARGE SCALE GENOMIC DNA]</scope>
    <source>
        <strain evidence="4">CGMCC 1.12664</strain>
    </source>
</reference>
<sequence>MITQKTKYALKSLMALGAAGPGVAMTIEEVAQRSGAPKRFLEHILLELRKAGYLGARRGRAGGYFLIRSPEKVSLGELLQRIDGPIAPLPCLSRRAYRRCDDCRNEETCQLRRVFGEIFWSYLLLIESLTLQDLLQGHDFLSESLEDPAVDLSGTVESLSPDTPARE</sequence>
<dbReference type="Pfam" id="PF02082">
    <property type="entry name" value="Rrf2"/>
    <property type="match status" value="1"/>
</dbReference>
<dbReference type="InterPro" id="IPR000944">
    <property type="entry name" value="Tscrpt_reg_Rrf2"/>
</dbReference>
<keyword evidence="1" id="KW-0238">DNA-binding</keyword>
<feature type="chain" id="PRO_5037690106" evidence="2">
    <location>
        <begin position="25"/>
        <end position="167"/>
    </location>
</feature>
<keyword evidence="2" id="KW-0732">Signal</keyword>
<dbReference type="RefSeq" id="WP_188478194.1">
    <property type="nucleotide sequence ID" value="NZ_BMFJ01000001.1"/>
</dbReference>
<dbReference type="NCBIfam" id="TIGR00738">
    <property type="entry name" value="rrf2_super"/>
    <property type="match status" value="1"/>
</dbReference>
<dbReference type="Proteomes" id="UP000612855">
    <property type="component" value="Unassembled WGS sequence"/>
</dbReference>
<proteinExistence type="predicted"/>
<evidence type="ECO:0000256" key="1">
    <source>
        <dbReference type="ARBA" id="ARBA00023125"/>
    </source>
</evidence>
<comment type="caution">
    <text evidence="3">The sequence shown here is derived from an EMBL/GenBank/DDBJ whole genome shotgun (WGS) entry which is preliminary data.</text>
</comment>
<dbReference type="GO" id="GO:0003700">
    <property type="term" value="F:DNA-binding transcription factor activity"/>
    <property type="evidence" value="ECO:0007669"/>
    <property type="project" value="TreeGrafter"/>
</dbReference>
<dbReference type="PANTHER" id="PTHR33221:SF5">
    <property type="entry name" value="HTH-TYPE TRANSCRIPTIONAL REGULATOR ISCR"/>
    <property type="match status" value="1"/>
</dbReference>
<keyword evidence="4" id="KW-1185">Reference proteome</keyword>
<dbReference type="SUPFAM" id="SSF46785">
    <property type="entry name" value="Winged helix' DNA-binding domain"/>
    <property type="match status" value="1"/>
</dbReference>
<organism evidence="3 4">
    <name type="scientific">Primorskyibacter flagellatus</name>
    <dbReference type="NCBI Taxonomy" id="1387277"/>
    <lineage>
        <taxon>Bacteria</taxon>
        <taxon>Pseudomonadati</taxon>
        <taxon>Pseudomonadota</taxon>
        <taxon>Alphaproteobacteria</taxon>
        <taxon>Rhodobacterales</taxon>
        <taxon>Roseobacteraceae</taxon>
        <taxon>Primorskyibacter</taxon>
    </lineage>
</organism>
<dbReference type="EMBL" id="BMFJ01000001">
    <property type="protein sequence ID" value="GGE37888.1"/>
    <property type="molecule type" value="Genomic_DNA"/>
</dbReference>
<feature type="signal peptide" evidence="2">
    <location>
        <begin position="1"/>
        <end position="24"/>
    </location>
</feature>
<accession>A0A917AA92</accession>
<dbReference type="GO" id="GO:0003677">
    <property type="term" value="F:DNA binding"/>
    <property type="evidence" value="ECO:0007669"/>
    <property type="project" value="UniProtKB-KW"/>
</dbReference>
<dbReference type="InterPro" id="IPR036390">
    <property type="entry name" value="WH_DNA-bd_sf"/>
</dbReference>
<dbReference type="AlphaFoldDB" id="A0A917AA92"/>
<dbReference type="PROSITE" id="PS51197">
    <property type="entry name" value="HTH_RRF2_2"/>
    <property type="match status" value="1"/>
</dbReference>
<evidence type="ECO:0000313" key="3">
    <source>
        <dbReference type="EMBL" id="GGE37888.1"/>
    </source>
</evidence>
<dbReference type="InterPro" id="IPR030489">
    <property type="entry name" value="TR_Rrf2-type_CS"/>
</dbReference>
<dbReference type="GO" id="GO:0005829">
    <property type="term" value="C:cytosol"/>
    <property type="evidence" value="ECO:0007669"/>
    <property type="project" value="TreeGrafter"/>
</dbReference>
<dbReference type="PROSITE" id="PS01332">
    <property type="entry name" value="HTH_RRF2_1"/>
    <property type="match status" value="1"/>
</dbReference>
<dbReference type="Gene3D" id="1.10.10.10">
    <property type="entry name" value="Winged helix-like DNA-binding domain superfamily/Winged helix DNA-binding domain"/>
    <property type="match status" value="1"/>
</dbReference>
<evidence type="ECO:0000256" key="2">
    <source>
        <dbReference type="SAM" id="SignalP"/>
    </source>
</evidence>